<dbReference type="Proteomes" id="UP001159363">
    <property type="component" value="Chromosome 3"/>
</dbReference>
<name>A0ABQ9HW86_9NEOP</name>
<accession>A0ABQ9HW86</accession>
<evidence type="ECO:0000256" key="1">
    <source>
        <dbReference type="SAM" id="MobiDB-lite"/>
    </source>
</evidence>
<proteinExistence type="predicted"/>
<gene>
    <name evidence="2" type="ORF">PR048_008023</name>
</gene>
<evidence type="ECO:0000313" key="2">
    <source>
        <dbReference type="EMBL" id="KAJ8888532.1"/>
    </source>
</evidence>
<organism evidence="2 3">
    <name type="scientific">Dryococelus australis</name>
    <dbReference type="NCBI Taxonomy" id="614101"/>
    <lineage>
        <taxon>Eukaryota</taxon>
        <taxon>Metazoa</taxon>
        <taxon>Ecdysozoa</taxon>
        <taxon>Arthropoda</taxon>
        <taxon>Hexapoda</taxon>
        <taxon>Insecta</taxon>
        <taxon>Pterygota</taxon>
        <taxon>Neoptera</taxon>
        <taxon>Polyneoptera</taxon>
        <taxon>Phasmatodea</taxon>
        <taxon>Verophasmatodea</taxon>
        <taxon>Anareolatae</taxon>
        <taxon>Phasmatidae</taxon>
        <taxon>Eurycanthinae</taxon>
        <taxon>Dryococelus</taxon>
    </lineage>
</organism>
<protein>
    <submittedName>
        <fullName evidence="2">Uncharacterized protein</fullName>
    </submittedName>
</protein>
<comment type="caution">
    <text evidence="2">The sequence shown here is derived from an EMBL/GenBank/DDBJ whole genome shotgun (WGS) entry which is preliminary data.</text>
</comment>
<keyword evidence="3" id="KW-1185">Reference proteome</keyword>
<reference evidence="2 3" key="1">
    <citation type="submission" date="2023-02" db="EMBL/GenBank/DDBJ databases">
        <title>LHISI_Scaffold_Assembly.</title>
        <authorList>
            <person name="Stuart O.P."/>
            <person name="Cleave R."/>
            <person name="Magrath M.J.L."/>
            <person name="Mikheyev A.S."/>
        </authorList>
    </citation>
    <scope>NUCLEOTIDE SEQUENCE [LARGE SCALE GENOMIC DNA]</scope>
    <source>
        <strain evidence="2">Daus_M_001</strain>
        <tissue evidence="2">Leg muscle</tissue>
    </source>
</reference>
<dbReference type="EMBL" id="JARBHB010000003">
    <property type="protein sequence ID" value="KAJ8888532.1"/>
    <property type="molecule type" value="Genomic_DNA"/>
</dbReference>
<evidence type="ECO:0000313" key="3">
    <source>
        <dbReference type="Proteomes" id="UP001159363"/>
    </source>
</evidence>
<sequence>MALSDKLSMRDELSVMHSCSLLVALRTSSHTSVLSSSLSAVELTRPRTLDSDQKSGGHTHSWTLSDYPRLSTPPPSPPDHSLSALSSLFLTGSRCALDAKFNPRPGHSGFSDVGIVPDDVVGQRVFSGISRFPLSFLRCSILTSITLIDSQELENKIGEFAPLLFSMCLEIIPKETLRSWVLPQYKALMTHVSRFPISHCGSPPNTLSSAPGGGRLSQPTFAFEAEKRWSNKGDATALIKCAIAATREILNWRAAFLSYQALIGERRSDSSLTSDAISVECPAGVRGIRKDLQQPIASVRLSCEGAGSSTEYTVQEYCVMYRTLGEFRNNANAAARLYRERGIVVVIARVPASSEGWINGHENRGKLFLGRAHAADRRKSSSNVRKGSQLELITGLRLGVSHSLVLTILHDDGVYHYRYSAIHHLMEGERPRRLEYCQGML</sequence>
<feature type="compositionally biased region" description="Basic and acidic residues" evidence="1">
    <location>
        <begin position="45"/>
        <end position="55"/>
    </location>
</feature>
<feature type="region of interest" description="Disordered" evidence="1">
    <location>
        <begin position="45"/>
        <end position="80"/>
    </location>
</feature>